<keyword evidence="4" id="KW-1185">Reference proteome</keyword>
<evidence type="ECO:0000256" key="1">
    <source>
        <dbReference type="ARBA" id="ARBA00022801"/>
    </source>
</evidence>
<dbReference type="PRINTS" id="PR00111">
    <property type="entry name" value="ABHYDROLASE"/>
</dbReference>
<dbReference type="Gene3D" id="3.40.50.1820">
    <property type="entry name" value="alpha/beta hydrolase"/>
    <property type="match status" value="1"/>
</dbReference>
<reference evidence="4" key="1">
    <citation type="submission" date="2019-09" db="EMBL/GenBank/DDBJ databases">
        <authorList>
            <person name="Jung D.-H."/>
        </authorList>
    </citation>
    <scope>NUCLEOTIDE SEQUENCE [LARGE SCALE GENOMIC DNA]</scope>
    <source>
        <strain evidence="4">JA-25</strain>
    </source>
</reference>
<evidence type="ECO:0000313" key="4">
    <source>
        <dbReference type="Proteomes" id="UP000606008"/>
    </source>
</evidence>
<dbReference type="PANTHER" id="PTHR43798">
    <property type="entry name" value="MONOACYLGLYCEROL LIPASE"/>
    <property type="match status" value="1"/>
</dbReference>
<evidence type="ECO:0000259" key="2">
    <source>
        <dbReference type="SMART" id="SM00824"/>
    </source>
</evidence>
<dbReference type="Pfam" id="PF12697">
    <property type="entry name" value="Abhydrolase_6"/>
    <property type="match status" value="1"/>
</dbReference>
<dbReference type="RefSeq" id="WP_166693340.1">
    <property type="nucleotide sequence ID" value="NZ_WAEL01000008.1"/>
</dbReference>
<accession>A0ABX0QK94</accession>
<dbReference type="PRINTS" id="PR00412">
    <property type="entry name" value="EPOXHYDRLASE"/>
</dbReference>
<protein>
    <submittedName>
        <fullName evidence="3">Alpha/beta fold hydrolase</fullName>
    </submittedName>
</protein>
<feature type="domain" description="Thioesterase TesA-like" evidence="2">
    <location>
        <begin position="26"/>
        <end position="170"/>
    </location>
</feature>
<dbReference type="PANTHER" id="PTHR43798:SF31">
    <property type="entry name" value="AB HYDROLASE SUPERFAMILY PROTEIN YCLE"/>
    <property type="match status" value="1"/>
</dbReference>
<evidence type="ECO:0000313" key="3">
    <source>
        <dbReference type="EMBL" id="NID12522.1"/>
    </source>
</evidence>
<organism evidence="3 4">
    <name type="scientific">Fibrivirga algicola</name>
    <dbReference type="NCBI Taxonomy" id="2950420"/>
    <lineage>
        <taxon>Bacteria</taxon>
        <taxon>Pseudomonadati</taxon>
        <taxon>Bacteroidota</taxon>
        <taxon>Cytophagia</taxon>
        <taxon>Cytophagales</taxon>
        <taxon>Spirosomataceae</taxon>
        <taxon>Fibrivirga</taxon>
    </lineage>
</organism>
<sequence length="264" mass="28604">MLHTLTRTPPDPTGPVLIFLHYYGGSIRSWDAVLDQLATEFHCIAIDLPGFGDSTPLSDHQTVDEVADVVAEAIQAQVDQKPFLLVGHSMGGKIALAIAAGTLARPRPAGLEGLLLLAPSPPVAEPIADKDRQEMLDQPSLKPAKQRKAAEKTADNITELPISAAVRQQIIYDNLRSSPEGWIAWPAVGSREDISNRMARVNVPVTILAGDQDRALSPSVQPKLVQPYLPQAWLHVIRGAGHLLPQEAPDNVVKAIRSLCYQLQ</sequence>
<dbReference type="InterPro" id="IPR000639">
    <property type="entry name" value="Epox_hydrolase-like"/>
</dbReference>
<dbReference type="GO" id="GO:0016787">
    <property type="term" value="F:hydrolase activity"/>
    <property type="evidence" value="ECO:0007669"/>
    <property type="project" value="UniProtKB-KW"/>
</dbReference>
<dbReference type="Proteomes" id="UP000606008">
    <property type="component" value="Unassembled WGS sequence"/>
</dbReference>
<gene>
    <name evidence="3" type="ORF">F7231_20295</name>
</gene>
<dbReference type="InterPro" id="IPR020802">
    <property type="entry name" value="TesA-like"/>
</dbReference>
<dbReference type="InterPro" id="IPR029058">
    <property type="entry name" value="AB_hydrolase_fold"/>
</dbReference>
<reference evidence="4" key="2">
    <citation type="submission" date="2023-07" db="EMBL/GenBank/DDBJ databases">
        <authorList>
            <person name="Jung D.-H."/>
        </authorList>
    </citation>
    <scope>NUCLEOTIDE SEQUENCE [LARGE SCALE GENOMIC DNA]</scope>
    <source>
        <strain evidence="4">JA-25</strain>
    </source>
</reference>
<dbReference type="InterPro" id="IPR050266">
    <property type="entry name" value="AB_hydrolase_sf"/>
</dbReference>
<dbReference type="SUPFAM" id="SSF53474">
    <property type="entry name" value="alpha/beta-Hydrolases"/>
    <property type="match status" value="1"/>
</dbReference>
<dbReference type="InterPro" id="IPR000073">
    <property type="entry name" value="AB_hydrolase_1"/>
</dbReference>
<name>A0ABX0QK94_9BACT</name>
<dbReference type="SMART" id="SM00824">
    <property type="entry name" value="PKS_TE"/>
    <property type="match status" value="1"/>
</dbReference>
<keyword evidence="1 3" id="KW-0378">Hydrolase</keyword>
<comment type="caution">
    <text evidence="3">The sequence shown here is derived from an EMBL/GenBank/DDBJ whole genome shotgun (WGS) entry which is preliminary data.</text>
</comment>
<proteinExistence type="predicted"/>
<dbReference type="EMBL" id="WAEL01000008">
    <property type="protein sequence ID" value="NID12522.1"/>
    <property type="molecule type" value="Genomic_DNA"/>
</dbReference>